<evidence type="ECO:0000259" key="2">
    <source>
        <dbReference type="PROSITE" id="PS51387"/>
    </source>
</evidence>
<dbReference type="PANTHER" id="PTHR11748">
    <property type="entry name" value="D-LACTATE DEHYDROGENASE"/>
    <property type="match status" value="1"/>
</dbReference>
<comment type="caution">
    <text evidence="3">The sequence shown here is derived from an EMBL/GenBank/DDBJ whole genome shotgun (WGS) entry which is preliminary data.</text>
</comment>
<sequence>MALLAELQEICGRAHARAAGPGDMAGGVRAAFVATPGSAEELAALVAHAGGHGLAVVPVGGGTKADWGGPPSTVDLILDTVRLAGWHKHETGELRATVGAGTRLRDLDPLLRPTGQRLALDPASMWAGGTVGGALAAAETGPLRHFTGPVGNLVDAIDYVDAEGHVRTVRALAAAALCGSLGTLGVIATATLRLHPRPPATVWLRRSVTNPAELYELMLLMETTPLGVAAVEADWPAADPVLARVPRQRVAMEDGQPAAALRPGPGSIAVQIEGTNAGALDRVQTAATLLGGDAAPLPQPPAWWGRLPGGPDDILLRLGGPPAALNAVEYTLRDATAGTASMRGSVGAGVIMAALPGHLAMDRVVSIIEATRYTMTGREGWCTLLRGPAGVHAELRASDPDRPDAARRKTAADPDGRFAPGRLPLRSRG</sequence>
<keyword evidence="4" id="KW-1185">Reference proteome</keyword>
<dbReference type="Pfam" id="PF01565">
    <property type="entry name" value="FAD_binding_4"/>
    <property type="match status" value="1"/>
</dbReference>
<dbReference type="Gene3D" id="3.30.465.10">
    <property type="match status" value="1"/>
</dbReference>
<dbReference type="GO" id="GO:0071949">
    <property type="term" value="F:FAD binding"/>
    <property type="evidence" value="ECO:0007669"/>
    <property type="project" value="InterPro"/>
</dbReference>
<dbReference type="InterPro" id="IPR036318">
    <property type="entry name" value="FAD-bd_PCMH-like_sf"/>
</dbReference>
<name>A0A8J3ZGJ4_9ACTN</name>
<feature type="region of interest" description="Disordered" evidence="1">
    <location>
        <begin position="394"/>
        <end position="429"/>
    </location>
</feature>
<feature type="compositionally biased region" description="Basic and acidic residues" evidence="1">
    <location>
        <begin position="394"/>
        <end position="416"/>
    </location>
</feature>
<dbReference type="InterPro" id="IPR016166">
    <property type="entry name" value="FAD-bd_PCMH"/>
</dbReference>
<dbReference type="EMBL" id="BOPG01000101">
    <property type="protein sequence ID" value="GIJ63722.1"/>
    <property type="molecule type" value="Genomic_DNA"/>
</dbReference>
<dbReference type="SUPFAM" id="SSF56176">
    <property type="entry name" value="FAD-binding/transporter-associated domain-like"/>
    <property type="match status" value="1"/>
</dbReference>
<dbReference type="PROSITE" id="PS51387">
    <property type="entry name" value="FAD_PCMH"/>
    <property type="match status" value="1"/>
</dbReference>
<evidence type="ECO:0000256" key="1">
    <source>
        <dbReference type="SAM" id="MobiDB-lite"/>
    </source>
</evidence>
<feature type="domain" description="FAD-binding PCMH-type" evidence="2">
    <location>
        <begin position="25"/>
        <end position="197"/>
    </location>
</feature>
<dbReference type="RefSeq" id="WP_204010839.1">
    <property type="nucleotide sequence ID" value="NZ_BOPG01000101.1"/>
</dbReference>
<evidence type="ECO:0000313" key="3">
    <source>
        <dbReference type="EMBL" id="GIJ63722.1"/>
    </source>
</evidence>
<accession>A0A8J3ZGJ4</accession>
<proteinExistence type="predicted"/>
<evidence type="ECO:0000313" key="4">
    <source>
        <dbReference type="Proteomes" id="UP000612585"/>
    </source>
</evidence>
<dbReference type="PANTHER" id="PTHR11748:SF103">
    <property type="entry name" value="GLYCOLATE OXIDASE SUBUNIT GLCE"/>
    <property type="match status" value="1"/>
</dbReference>
<gene>
    <name evidence="3" type="ORF">Vau01_112380</name>
</gene>
<protein>
    <submittedName>
        <fullName evidence="3">2-hydroxy-acid oxidase</fullName>
    </submittedName>
</protein>
<organism evidence="3 4">
    <name type="scientific">Virgisporangium aurantiacum</name>
    <dbReference type="NCBI Taxonomy" id="175570"/>
    <lineage>
        <taxon>Bacteria</taxon>
        <taxon>Bacillati</taxon>
        <taxon>Actinomycetota</taxon>
        <taxon>Actinomycetes</taxon>
        <taxon>Micromonosporales</taxon>
        <taxon>Micromonosporaceae</taxon>
        <taxon>Virgisporangium</taxon>
    </lineage>
</organism>
<dbReference type="InterPro" id="IPR006094">
    <property type="entry name" value="Oxid_FAD_bind_N"/>
</dbReference>
<dbReference type="AlphaFoldDB" id="A0A8J3ZGJ4"/>
<dbReference type="Proteomes" id="UP000612585">
    <property type="component" value="Unassembled WGS sequence"/>
</dbReference>
<reference evidence="3" key="1">
    <citation type="submission" date="2021-01" db="EMBL/GenBank/DDBJ databases">
        <title>Whole genome shotgun sequence of Virgisporangium aurantiacum NBRC 16421.</title>
        <authorList>
            <person name="Komaki H."/>
            <person name="Tamura T."/>
        </authorList>
    </citation>
    <scope>NUCLEOTIDE SEQUENCE</scope>
    <source>
        <strain evidence="3">NBRC 16421</strain>
    </source>
</reference>
<dbReference type="InterPro" id="IPR016169">
    <property type="entry name" value="FAD-bd_PCMH_sub2"/>
</dbReference>